<dbReference type="EMBL" id="FOIR01000002">
    <property type="protein sequence ID" value="SEW33339.1"/>
    <property type="molecule type" value="Genomic_DNA"/>
</dbReference>
<sequence>MKRVIFIALFFTTVGLFAQDRRGPSPEEMERIKAAKVAFVTERLELDSKTAQKFWPIFNEYEEAKEKLGKEFFEKMVDDFGIHSLSREAEKLNDEQSEKLLALLLDKQEQQLSLEKDYMAKFAKVLSPKQVLLVHRFDSDFRRKLMNRFWDDKGRDNRGNPRGGGQ</sequence>
<evidence type="ECO:0000313" key="1">
    <source>
        <dbReference type="EMBL" id="SEW33339.1"/>
    </source>
</evidence>
<proteinExistence type="predicted"/>
<dbReference type="RefSeq" id="WP_090259365.1">
    <property type="nucleotide sequence ID" value="NZ_FOIR01000002.1"/>
</dbReference>
<protein>
    <recommendedName>
        <fullName evidence="3">LTXXQ motif family protein</fullName>
    </recommendedName>
</protein>
<organism evidence="1 2">
    <name type="scientific">Roseivirga pacifica</name>
    <dbReference type="NCBI Taxonomy" id="1267423"/>
    <lineage>
        <taxon>Bacteria</taxon>
        <taxon>Pseudomonadati</taxon>
        <taxon>Bacteroidota</taxon>
        <taxon>Cytophagia</taxon>
        <taxon>Cytophagales</taxon>
        <taxon>Roseivirgaceae</taxon>
        <taxon>Roseivirga</taxon>
    </lineage>
</organism>
<keyword evidence="2" id="KW-1185">Reference proteome</keyword>
<dbReference type="AlphaFoldDB" id="A0A1I0QZD5"/>
<gene>
    <name evidence="1" type="ORF">SAMN05216290_2990</name>
</gene>
<dbReference type="Proteomes" id="UP000199437">
    <property type="component" value="Unassembled WGS sequence"/>
</dbReference>
<evidence type="ECO:0008006" key="3">
    <source>
        <dbReference type="Google" id="ProtNLM"/>
    </source>
</evidence>
<reference evidence="2" key="1">
    <citation type="submission" date="2016-10" db="EMBL/GenBank/DDBJ databases">
        <authorList>
            <person name="Varghese N."/>
            <person name="Submissions S."/>
        </authorList>
    </citation>
    <scope>NUCLEOTIDE SEQUENCE [LARGE SCALE GENOMIC DNA]</scope>
    <source>
        <strain evidence="2">CGMCC 1.12402</strain>
    </source>
</reference>
<dbReference type="OrthoDB" id="675330at2"/>
<dbReference type="STRING" id="1267423.SAMN05216290_2990"/>
<dbReference type="GeneID" id="99987672"/>
<evidence type="ECO:0000313" key="2">
    <source>
        <dbReference type="Proteomes" id="UP000199437"/>
    </source>
</evidence>
<name>A0A1I0QZD5_9BACT</name>
<accession>A0A1I0QZD5</accession>